<dbReference type="GO" id="GO:0004176">
    <property type="term" value="F:ATP-dependent peptidase activity"/>
    <property type="evidence" value="ECO:0007669"/>
    <property type="project" value="InterPro"/>
</dbReference>
<dbReference type="Pfam" id="PF01434">
    <property type="entry name" value="Peptidase_M41"/>
    <property type="match status" value="1"/>
</dbReference>
<sequence>MPDIKETITDKIKRPEWRFGIALLLIVLFLFFWGQFYNVQAPENYEISYSRFIEQLNTGNIKSVTIKNLKVSGEFVKEIKKSLPDKKATADVKYFHTFLPSFQGEGLLSKLEDKNVVINVESSEGMSPLAKFLFGLLPWVLIIGIWVFIMKKAQQGQGGPGGLFSFGSSKAKLYDVKNPTVTFKDVAGMENVKQELKETVEFLKNPSEYKKLGAKVPKGVLLIGPPGTGKTLLARSVAGEAGVPFYSSSASEFIEMFVGVGAARVRDMFRKAKASQPSIIFIDEIDAVGRTRGTGLGGGHDEREQTLNQLLSEMDGFETHEEVIVMAATNRPDVLDPALLRPGRFDRHIVIDRPGWRDRKAILEIHVRDKVLADDIDFESIAKGTPGMTGADLENLVNEAALIAVRKKKDKIDASDFEEARDKILMGTVREEPISKIERRITAYHESGHALVAYELPNADPIYKVSILPRGMAMGVTQLLPEEDRHYYPRSYLMSKLSVALAGRVAEKTAFNDVSTGAQNDLKEATSLAEKMVAQWGMSDKVGPLNLGRGEEHPFLGMELAQPKHYSEEMAWLMDQEIRRFITDAESRAEEILGNNRHALDNLAEALIKDEVLDREDVDRIIEESKGQE</sequence>
<feature type="transmembrane region" description="Helical" evidence="15">
    <location>
        <begin position="129"/>
        <end position="149"/>
    </location>
</feature>
<feature type="domain" description="AAA+ ATPase" evidence="16">
    <location>
        <begin position="216"/>
        <end position="355"/>
    </location>
</feature>
<dbReference type="Gene3D" id="1.20.58.760">
    <property type="entry name" value="Peptidase M41"/>
    <property type="match status" value="1"/>
</dbReference>
<protein>
    <submittedName>
        <fullName evidence="17">Cell division protein FtsH</fullName>
    </submittedName>
</protein>
<dbReference type="PANTHER" id="PTHR23076">
    <property type="entry name" value="METALLOPROTEASE M41 FTSH"/>
    <property type="match status" value="1"/>
</dbReference>
<dbReference type="Gene3D" id="3.40.50.300">
    <property type="entry name" value="P-loop containing nucleotide triphosphate hydrolases"/>
    <property type="match status" value="1"/>
</dbReference>
<evidence type="ECO:0000256" key="8">
    <source>
        <dbReference type="ARBA" id="ARBA00022741"/>
    </source>
</evidence>
<reference evidence="17" key="1">
    <citation type="submission" date="2018-06" db="EMBL/GenBank/DDBJ databases">
        <authorList>
            <person name="Zhirakovskaya E."/>
        </authorList>
    </citation>
    <scope>NUCLEOTIDE SEQUENCE</scope>
</reference>
<dbReference type="GO" id="GO:0008270">
    <property type="term" value="F:zinc ion binding"/>
    <property type="evidence" value="ECO:0007669"/>
    <property type="project" value="InterPro"/>
</dbReference>
<evidence type="ECO:0000256" key="1">
    <source>
        <dbReference type="ARBA" id="ARBA00001947"/>
    </source>
</evidence>
<evidence type="ECO:0000259" key="16">
    <source>
        <dbReference type="SMART" id="SM00382"/>
    </source>
</evidence>
<feature type="transmembrane region" description="Helical" evidence="15">
    <location>
        <begin position="21"/>
        <end position="39"/>
    </location>
</feature>
<dbReference type="InterPro" id="IPR005936">
    <property type="entry name" value="FtsH"/>
</dbReference>
<dbReference type="GO" id="GO:0016887">
    <property type="term" value="F:ATP hydrolysis activity"/>
    <property type="evidence" value="ECO:0007669"/>
    <property type="project" value="InterPro"/>
</dbReference>
<keyword evidence="14 15" id="KW-0472">Membrane</keyword>
<comment type="cofactor">
    <cofactor evidence="1">
        <name>Zn(2+)</name>
        <dbReference type="ChEBI" id="CHEBI:29105"/>
    </cofactor>
</comment>
<dbReference type="Pfam" id="PF00004">
    <property type="entry name" value="AAA"/>
    <property type="match status" value="1"/>
</dbReference>
<evidence type="ECO:0000256" key="14">
    <source>
        <dbReference type="ARBA" id="ARBA00023136"/>
    </source>
</evidence>
<dbReference type="InterPro" id="IPR037219">
    <property type="entry name" value="Peptidase_M41-like"/>
</dbReference>
<dbReference type="GO" id="GO:0004222">
    <property type="term" value="F:metalloendopeptidase activity"/>
    <property type="evidence" value="ECO:0007669"/>
    <property type="project" value="InterPro"/>
</dbReference>
<comment type="subcellular location">
    <subcellularLocation>
        <location evidence="2">Membrane</location>
    </subcellularLocation>
</comment>
<comment type="similarity">
    <text evidence="3">In the C-terminal section; belongs to the peptidase M41 family.</text>
</comment>
<evidence type="ECO:0000256" key="4">
    <source>
        <dbReference type="ARBA" id="ARBA00022475"/>
    </source>
</evidence>
<dbReference type="PANTHER" id="PTHR23076:SF97">
    <property type="entry name" value="ATP-DEPENDENT ZINC METALLOPROTEASE YME1L1"/>
    <property type="match status" value="1"/>
</dbReference>
<dbReference type="Pfam" id="PF17862">
    <property type="entry name" value="AAA_lid_3"/>
    <property type="match status" value="1"/>
</dbReference>
<evidence type="ECO:0000256" key="7">
    <source>
        <dbReference type="ARBA" id="ARBA00022723"/>
    </source>
</evidence>
<evidence type="ECO:0000256" key="12">
    <source>
        <dbReference type="ARBA" id="ARBA00022989"/>
    </source>
</evidence>
<dbReference type="SUPFAM" id="SSF140990">
    <property type="entry name" value="FtsH protease domain-like"/>
    <property type="match status" value="1"/>
</dbReference>
<keyword evidence="5" id="KW-0645">Protease</keyword>
<keyword evidence="6 15" id="KW-0812">Transmembrane</keyword>
<dbReference type="SUPFAM" id="SSF52540">
    <property type="entry name" value="P-loop containing nucleoside triphosphate hydrolases"/>
    <property type="match status" value="1"/>
</dbReference>
<dbReference type="FunFam" id="1.20.58.760:FF:000001">
    <property type="entry name" value="ATP-dependent zinc metalloprotease FtsH"/>
    <property type="match status" value="1"/>
</dbReference>
<dbReference type="GO" id="GO:0005524">
    <property type="term" value="F:ATP binding"/>
    <property type="evidence" value="ECO:0007669"/>
    <property type="project" value="UniProtKB-KW"/>
</dbReference>
<name>A0A3B1D231_9ZZZZ</name>
<dbReference type="GO" id="GO:0051301">
    <property type="term" value="P:cell division"/>
    <property type="evidence" value="ECO:0007669"/>
    <property type="project" value="UniProtKB-KW"/>
</dbReference>
<dbReference type="InterPro" id="IPR003593">
    <property type="entry name" value="AAA+_ATPase"/>
</dbReference>
<evidence type="ECO:0000256" key="11">
    <source>
        <dbReference type="ARBA" id="ARBA00022840"/>
    </source>
</evidence>
<keyword evidence="17" id="KW-0132">Cell division</keyword>
<evidence type="ECO:0000256" key="9">
    <source>
        <dbReference type="ARBA" id="ARBA00022801"/>
    </source>
</evidence>
<accession>A0A3B1D231</accession>
<keyword evidence="8" id="KW-0547">Nucleotide-binding</keyword>
<evidence type="ECO:0000256" key="15">
    <source>
        <dbReference type="SAM" id="Phobius"/>
    </source>
</evidence>
<keyword evidence="11" id="KW-0067">ATP-binding</keyword>
<organism evidence="17">
    <name type="scientific">hydrothermal vent metagenome</name>
    <dbReference type="NCBI Taxonomy" id="652676"/>
    <lineage>
        <taxon>unclassified sequences</taxon>
        <taxon>metagenomes</taxon>
        <taxon>ecological metagenomes</taxon>
    </lineage>
</organism>
<keyword evidence="10" id="KW-0862">Zinc</keyword>
<dbReference type="FunFam" id="1.10.8.60:FF:000001">
    <property type="entry name" value="ATP-dependent zinc metalloprotease FtsH"/>
    <property type="match status" value="1"/>
</dbReference>
<keyword evidence="7" id="KW-0479">Metal-binding</keyword>
<gene>
    <name evidence="17" type="ORF">MNBD_NITROSPIRAE03-619</name>
</gene>
<keyword evidence="9" id="KW-0378">Hydrolase</keyword>
<proteinExistence type="inferred from homology"/>
<dbReference type="Gene3D" id="1.10.8.60">
    <property type="match status" value="1"/>
</dbReference>
<dbReference type="InterPro" id="IPR003960">
    <property type="entry name" value="ATPase_AAA_CS"/>
</dbReference>
<evidence type="ECO:0000313" key="17">
    <source>
        <dbReference type="EMBL" id="VAX34782.1"/>
    </source>
</evidence>
<dbReference type="AlphaFoldDB" id="A0A3B1D231"/>
<dbReference type="GO" id="GO:0030163">
    <property type="term" value="P:protein catabolic process"/>
    <property type="evidence" value="ECO:0007669"/>
    <property type="project" value="TreeGrafter"/>
</dbReference>
<evidence type="ECO:0000256" key="5">
    <source>
        <dbReference type="ARBA" id="ARBA00022670"/>
    </source>
</evidence>
<dbReference type="CDD" id="cd19501">
    <property type="entry name" value="RecA-like_FtsH"/>
    <property type="match status" value="1"/>
</dbReference>
<evidence type="ECO:0000256" key="2">
    <source>
        <dbReference type="ARBA" id="ARBA00004370"/>
    </source>
</evidence>
<dbReference type="NCBIfam" id="TIGR01241">
    <property type="entry name" value="FtsH_fam"/>
    <property type="match status" value="1"/>
</dbReference>
<keyword evidence="13" id="KW-0482">Metalloprotease</keyword>
<dbReference type="PROSITE" id="PS00674">
    <property type="entry name" value="AAA"/>
    <property type="match status" value="1"/>
</dbReference>
<keyword evidence="12 15" id="KW-1133">Transmembrane helix</keyword>
<dbReference type="Gene3D" id="3.30.720.210">
    <property type="match status" value="1"/>
</dbReference>
<dbReference type="InterPro" id="IPR027417">
    <property type="entry name" value="P-loop_NTPase"/>
</dbReference>
<dbReference type="Pfam" id="PF06480">
    <property type="entry name" value="FtsH_ext"/>
    <property type="match status" value="1"/>
</dbReference>
<dbReference type="SMART" id="SM00382">
    <property type="entry name" value="AAA"/>
    <property type="match status" value="1"/>
</dbReference>
<dbReference type="InterPro" id="IPR000642">
    <property type="entry name" value="Peptidase_M41"/>
</dbReference>
<evidence type="ECO:0000256" key="3">
    <source>
        <dbReference type="ARBA" id="ARBA00010044"/>
    </source>
</evidence>
<dbReference type="InterPro" id="IPR003959">
    <property type="entry name" value="ATPase_AAA_core"/>
</dbReference>
<dbReference type="InterPro" id="IPR011546">
    <property type="entry name" value="Pept_M41_FtsH_extracell"/>
</dbReference>
<dbReference type="HAMAP" id="MF_01458">
    <property type="entry name" value="FtsH"/>
    <property type="match status" value="1"/>
</dbReference>
<keyword evidence="17" id="KW-0131">Cell cycle</keyword>
<keyword evidence="4" id="KW-1003">Cell membrane</keyword>
<dbReference type="InterPro" id="IPR041569">
    <property type="entry name" value="AAA_lid_3"/>
</dbReference>
<evidence type="ECO:0000256" key="10">
    <source>
        <dbReference type="ARBA" id="ARBA00022833"/>
    </source>
</evidence>
<dbReference type="GO" id="GO:0005886">
    <property type="term" value="C:plasma membrane"/>
    <property type="evidence" value="ECO:0007669"/>
    <property type="project" value="TreeGrafter"/>
</dbReference>
<evidence type="ECO:0000256" key="13">
    <source>
        <dbReference type="ARBA" id="ARBA00023049"/>
    </source>
</evidence>
<dbReference type="GO" id="GO:0006508">
    <property type="term" value="P:proteolysis"/>
    <property type="evidence" value="ECO:0007669"/>
    <property type="project" value="UniProtKB-KW"/>
</dbReference>
<evidence type="ECO:0000256" key="6">
    <source>
        <dbReference type="ARBA" id="ARBA00022692"/>
    </source>
</evidence>
<dbReference type="EMBL" id="UOGI01000392">
    <property type="protein sequence ID" value="VAX34782.1"/>
    <property type="molecule type" value="Genomic_DNA"/>
</dbReference>
<dbReference type="FunFam" id="3.40.50.300:FF:000001">
    <property type="entry name" value="ATP-dependent zinc metalloprotease FtsH"/>
    <property type="match status" value="1"/>
</dbReference>